<dbReference type="Gene3D" id="3.40.30.10">
    <property type="entry name" value="Glutaredoxin"/>
    <property type="match status" value="1"/>
</dbReference>
<feature type="active site" description="Cysteine sulfenic acid (-SOH) intermediate" evidence="6">
    <location>
        <position position="66"/>
    </location>
</feature>
<dbReference type="GO" id="GO:0034599">
    <property type="term" value="P:cellular response to oxidative stress"/>
    <property type="evidence" value="ECO:0007669"/>
    <property type="project" value="InterPro"/>
</dbReference>
<dbReference type="Proteomes" id="UP000807353">
    <property type="component" value="Unassembled WGS sequence"/>
</dbReference>
<evidence type="ECO:0000256" key="3">
    <source>
        <dbReference type="ARBA" id="ARBA00022862"/>
    </source>
</evidence>
<evidence type="ECO:0000256" key="7">
    <source>
        <dbReference type="RuleBase" id="RU366011"/>
    </source>
</evidence>
<keyword evidence="2 7" id="KW-0575">Peroxidase</keyword>
<sequence length="178" mass="18845">MTSTITSVAQAAHSIASSLLATAQIRVGDTIPAHEVKEIEPHKGDPLVLKGKNIILGVPGAFTGTCHAQIPGYIKAYDEFKAKGVNEIFVVAINDVFVTKAWKENLAPEGTNVRFLADDTGKLTSSLGLVFDATPILGGPRSKRYAIVADDGQITSIAIEEDPTKFTVTDAKVILASL</sequence>
<evidence type="ECO:0000256" key="4">
    <source>
        <dbReference type="ARBA" id="ARBA00023002"/>
    </source>
</evidence>
<dbReference type="GO" id="GO:0005829">
    <property type="term" value="C:cytosol"/>
    <property type="evidence" value="ECO:0007669"/>
    <property type="project" value="TreeGrafter"/>
</dbReference>
<evidence type="ECO:0000313" key="10">
    <source>
        <dbReference type="Proteomes" id="UP000807353"/>
    </source>
</evidence>
<dbReference type="GO" id="GO:0005777">
    <property type="term" value="C:peroxisome"/>
    <property type="evidence" value="ECO:0007669"/>
    <property type="project" value="TreeGrafter"/>
</dbReference>
<dbReference type="GO" id="GO:0042744">
    <property type="term" value="P:hydrogen peroxide catabolic process"/>
    <property type="evidence" value="ECO:0007669"/>
    <property type="project" value="TreeGrafter"/>
</dbReference>
<dbReference type="AlphaFoldDB" id="A0A9P6CEI9"/>
<keyword evidence="5 7" id="KW-0676">Redox-active center</keyword>
<protein>
    <submittedName>
        <fullName evidence="9">Redoxin</fullName>
    </submittedName>
</protein>
<dbReference type="GO" id="GO:0045454">
    <property type="term" value="P:cell redox homeostasis"/>
    <property type="evidence" value="ECO:0007669"/>
    <property type="project" value="TreeGrafter"/>
</dbReference>
<dbReference type="PROSITE" id="PS51352">
    <property type="entry name" value="THIOREDOXIN_2"/>
    <property type="match status" value="1"/>
</dbReference>
<comment type="function">
    <text evidence="7">Thiol-specific peroxidase that catalyzes the reduction of hydrogen peroxide and organic hydroperoxides to water and alcohols, respectively. Plays a role in cell protection against oxidative stress by detoxifying peroxides.</text>
</comment>
<keyword evidence="3 7" id="KW-0049">Antioxidant</keyword>
<evidence type="ECO:0000256" key="2">
    <source>
        <dbReference type="ARBA" id="ARBA00022559"/>
    </source>
</evidence>
<dbReference type="OrthoDB" id="1882547at2759"/>
<gene>
    <name evidence="9" type="ORF">BDZ94DRAFT_1226898</name>
</gene>
<dbReference type="InterPro" id="IPR013740">
    <property type="entry name" value="Redoxin"/>
</dbReference>
<proteinExistence type="inferred from homology"/>
<name>A0A9P6CEI9_9AGAR</name>
<accession>A0A9P6CEI9</accession>
<dbReference type="EMBL" id="MU150350">
    <property type="protein sequence ID" value="KAF9458079.1"/>
    <property type="molecule type" value="Genomic_DNA"/>
</dbReference>
<dbReference type="Pfam" id="PF08534">
    <property type="entry name" value="Redoxin"/>
    <property type="match status" value="1"/>
</dbReference>
<keyword evidence="10" id="KW-1185">Reference proteome</keyword>
<evidence type="ECO:0000256" key="6">
    <source>
        <dbReference type="PIRSR" id="PIRSR637944-1"/>
    </source>
</evidence>
<dbReference type="SUPFAM" id="SSF52833">
    <property type="entry name" value="Thioredoxin-like"/>
    <property type="match status" value="1"/>
</dbReference>
<organism evidence="9 10">
    <name type="scientific">Collybia nuda</name>
    <dbReference type="NCBI Taxonomy" id="64659"/>
    <lineage>
        <taxon>Eukaryota</taxon>
        <taxon>Fungi</taxon>
        <taxon>Dikarya</taxon>
        <taxon>Basidiomycota</taxon>
        <taxon>Agaricomycotina</taxon>
        <taxon>Agaricomycetes</taxon>
        <taxon>Agaricomycetidae</taxon>
        <taxon>Agaricales</taxon>
        <taxon>Tricholomatineae</taxon>
        <taxon>Clitocybaceae</taxon>
        <taxon>Collybia</taxon>
    </lineage>
</organism>
<reference evidence="9" key="1">
    <citation type="submission" date="2020-11" db="EMBL/GenBank/DDBJ databases">
        <authorList>
            <consortium name="DOE Joint Genome Institute"/>
            <person name="Ahrendt S."/>
            <person name="Riley R."/>
            <person name="Andreopoulos W."/>
            <person name="Labutti K."/>
            <person name="Pangilinan J."/>
            <person name="Ruiz-Duenas F.J."/>
            <person name="Barrasa J.M."/>
            <person name="Sanchez-Garcia M."/>
            <person name="Camarero S."/>
            <person name="Miyauchi S."/>
            <person name="Serrano A."/>
            <person name="Linde D."/>
            <person name="Babiker R."/>
            <person name="Drula E."/>
            <person name="Ayuso-Fernandez I."/>
            <person name="Pacheco R."/>
            <person name="Padilla G."/>
            <person name="Ferreira P."/>
            <person name="Barriuso J."/>
            <person name="Kellner H."/>
            <person name="Castanera R."/>
            <person name="Alfaro M."/>
            <person name="Ramirez L."/>
            <person name="Pisabarro A.G."/>
            <person name="Kuo A."/>
            <person name="Tritt A."/>
            <person name="Lipzen A."/>
            <person name="He G."/>
            <person name="Yan M."/>
            <person name="Ng V."/>
            <person name="Cullen D."/>
            <person name="Martin F."/>
            <person name="Rosso M.-N."/>
            <person name="Henrissat B."/>
            <person name="Hibbett D."/>
            <person name="Martinez A.T."/>
            <person name="Grigoriev I.V."/>
        </authorList>
    </citation>
    <scope>NUCLEOTIDE SEQUENCE</scope>
    <source>
        <strain evidence="9">CBS 247.69</strain>
    </source>
</reference>
<evidence type="ECO:0000259" key="8">
    <source>
        <dbReference type="PROSITE" id="PS51352"/>
    </source>
</evidence>
<evidence type="ECO:0000256" key="5">
    <source>
        <dbReference type="ARBA" id="ARBA00023284"/>
    </source>
</evidence>
<evidence type="ECO:0000256" key="1">
    <source>
        <dbReference type="ARBA" id="ARBA00010505"/>
    </source>
</evidence>
<comment type="similarity">
    <text evidence="1 7">Belongs to the peroxiredoxin family. Prx5 subfamily.</text>
</comment>
<keyword evidence="4 7" id="KW-0560">Oxidoreductase</keyword>
<dbReference type="InterPro" id="IPR013766">
    <property type="entry name" value="Thioredoxin_domain"/>
</dbReference>
<evidence type="ECO:0000313" key="9">
    <source>
        <dbReference type="EMBL" id="KAF9458079.1"/>
    </source>
</evidence>
<dbReference type="PANTHER" id="PTHR10430">
    <property type="entry name" value="PEROXIREDOXIN"/>
    <property type="match status" value="1"/>
</dbReference>
<dbReference type="CDD" id="cd03013">
    <property type="entry name" value="PRX5_like"/>
    <property type="match status" value="1"/>
</dbReference>
<feature type="domain" description="Thioredoxin" evidence="8">
    <location>
        <begin position="25"/>
        <end position="178"/>
    </location>
</feature>
<dbReference type="GO" id="GO:0008379">
    <property type="term" value="F:thioredoxin peroxidase activity"/>
    <property type="evidence" value="ECO:0007669"/>
    <property type="project" value="InterPro"/>
</dbReference>
<dbReference type="GO" id="GO:0005739">
    <property type="term" value="C:mitochondrion"/>
    <property type="evidence" value="ECO:0007669"/>
    <property type="project" value="TreeGrafter"/>
</dbReference>
<dbReference type="PANTHER" id="PTHR10430:SF39">
    <property type="entry name" value="PEROXISOMAL MEMBRANE ASSOCIATED PROTEIN 20"/>
    <property type="match status" value="1"/>
</dbReference>
<comment type="caution">
    <text evidence="9">The sequence shown here is derived from an EMBL/GenBank/DDBJ whole genome shotgun (WGS) entry which is preliminary data.</text>
</comment>
<dbReference type="InterPro" id="IPR037944">
    <property type="entry name" value="PRX5-like"/>
</dbReference>
<dbReference type="InterPro" id="IPR036249">
    <property type="entry name" value="Thioredoxin-like_sf"/>
</dbReference>